<proteinExistence type="predicted"/>
<reference evidence="1" key="1">
    <citation type="submission" date="2021-04" db="EMBL/GenBank/DDBJ databases">
        <title>Genome based classification of Actinospica acidithermotolerans sp. nov., an actinobacterium isolated from an Indonesian hot spring.</title>
        <authorList>
            <person name="Kusuma A.B."/>
            <person name="Putra K.E."/>
            <person name="Nafisah S."/>
            <person name="Loh J."/>
            <person name="Nouioui I."/>
            <person name="Goodfellow M."/>
        </authorList>
    </citation>
    <scope>NUCLEOTIDE SEQUENCE</scope>
    <source>
        <strain evidence="1">CSCA 57</strain>
    </source>
</reference>
<dbReference type="AlphaFoldDB" id="A0A941ETL2"/>
<dbReference type="EMBL" id="JAGSOG010000258">
    <property type="protein sequence ID" value="MBR7838115.1"/>
    <property type="molecule type" value="Genomic_DNA"/>
</dbReference>
<dbReference type="RefSeq" id="WP_212532576.1">
    <property type="nucleotide sequence ID" value="NZ_JAGSOG010000258.1"/>
</dbReference>
<name>A0A941ETL2_9ACTN</name>
<keyword evidence="2" id="KW-1185">Reference proteome</keyword>
<accession>A0A941ETL2</accession>
<dbReference type="Gene3D" id="2.30.320.10">
    <property type="entry name" value="YwqG-like"/>
    <property type="match status" value="1"/>
</dbReference>
<protein>
    <recommendedName>
        <fullName evidence="3">DUF1963 domain-containing protein</fullName>
    </recommendedName>
</protein>
<comment type="caution">
    <text evidence="1">The sequence shown here is derived from an EMBL/GenBank/DDBJ whole genome shotgun (WGS) entry which is preliminary data.</text>
</comment>
<gene>
    <name evidence="1" type="ORF">KDL01_32885</name>
</gene>
<sequence>MVRVTPPRPLDITSVFPELAGLSATAVRLHPRPGKPTEWDSSVGGPILWPPDEPWPTCQLDHGPFDQVEISSPADIRETRRLLEAAASAHRSLTEQEQDELEDNLEDHRARSCDSPDELEFPLLPLLQIHAPDVPWLEMPHGAELLQVLWCPLLHDQTDSPSNGVGAPWISVRFHLDIDPLTLFTPPAPQLIEYDWFVPEPCALHPEPVTEYPQPAALDRGLAQRVEQWERDEYGSAEGVGTYERVFATAPGWKLGGPPQSSFGDERAAILCVCGAPMRYLCTVPSCEWDAGTVSWAPIEDVGLTEVRPGERRASEPTCVRVGDSQRLRIFVCPADRDHPVRSDIVV</sequence>
<dbReference type="Proteomes" id="UP000675781">
    <property type="component" value="Unassembled WGS sequence"/>
</dbReference>
<evidence type="ECO:0008006" key="3">
    <source>
        <dbReference type="Google" id="ProtNLM"/>
    </source>
</evidence>
<organism evidence="1 2">
    <name type="scientific">Actinospica durhamensis</name>
    <dbReference type="NCBI Taxonomy" id="1508375"/>
    <lineage>
        <taxon>Bacteria</taxon>
        <taxon>Bacillati</taxon>
        <taxon>Actinomycetota</taxon>
        <taxon>Actinomycetes</taxon>
        <taxon>Catenulisporales</taxon>
        <taxon>Actinospicaceae</taxon>
        <taxon>Actinospica</taxon>
    </lineage>
</organism>
<evidence type="ECO:0000313" key="2">
    <source>
        <dbReference type="Proteomes" id="UP000675781"/>
    </source>
</evidence>
<evidence type="ECO:0000313" key="1">
    <source>
        <dbReference type="EMBL" id="MBR7838115.1"/>
    </source>
</evidence>